<reference evidence="2" key="1">
    <citation type="submission" date="2023-03" db="EMBL/GenBank/DDBJ databases">
        <title>Actinorhabdospora filicis NBRC 111898.</title>
        <authorList>
            <person name="Ichikawa N."/>
            <person name="Sato H."/>
            <person name="Tonouchi N."/>
        </authorList>
    </citation>
    <scope>NUCLEOTIDE SEQUENCE</scope>
    <source>
        <strain evidence="2">NBRC 111898</strain>
    </source>
</reference>
<accession>A0A9W6SNR8</accession>
<dbReference type="InterPro" id="IPR007295">
    <property type="entry name" value="DUF402"/>
</dbReference>
<evidence type="ECO:0000313" key="3">
    <source>
        <dbReference type="Proteomes" id="UP001165079"/>
    </source>
</evidence>
<proteinExistence type="predicted"/>
<dbReference type="Pfam" id="PF04167">
    <property type="entry name" value="DUF402"/>
    <property type="match status" value="1"/>
</dbReference>
<dbReference type="InterPro" id="IPR035930">
    <property type="entry name" value="FomD-like_sf"/>
</dbReference>
<feature type="domain" description="DUF402" evidence="1">
    <location>
        <begin position="45"/>
        <end position="139"/>
    </location>
</feature>
<keyword evidence="3" id="KW-1185">Reference proteome</keyword>
<comment type="caution">
    <text evidence="2">The sequence shown here is derived from an EMBL/GenBank/DDBJ whole genome shotgun (WGS) entry which is preliminary data.</text>
</comment>
<dbReference type="Proteomes" id="UP001165079">
    <property type="component" value="Unassembled WGS sequence"/>
</dbReference>
<name>A0A9W6SNR8_9ACTN</name>
<gene>
    <name evidence="2" type="ORF">Afil01_27730</name>
</gene>
<dbReference type="AlphaFoldDB" id="A0A9W6SNR8"/>
<evidence type="ECO:0000313" key="2">
    <source>
        <dbReference type="EMBL" id="GLZ77966.1"/>
    </source>
</evidence>
<dbReference type="RefSeq" id="WP_285663145.1">
    <property type="nucleotide sequence ID" value="NZ_BSTX01000002.1"/>
</dbReference>
<dbReference type="SUPFAM" id="SSF159234">
    <property type="entry name" value="FomD-like"/>
    <property type="match status" value="1"/>
</dbReference>
<sequence>MADERAPERITVVRGDLPSPGIRIGRVAAYEFDIPEGKYIRPGAGRRQRVFLLLDESAQLHQPVVFRPERAGWWYVDLVDIREEGDTVHVADRYVDFIVGPPGVPYRILDLHELGEALATGRLTPLQAGQVLAATQSFADRHLQGRDHHGPAWPDFPPAALEPLRNISIPGP</sequence>
<organism evidence="2 3">
    <name type="scientific">Actinorhabdospora filicis</name>
    <dbReference type="NCBI Taxonomy" id="1785913"/>
    <lineage>
        <taxon>Bacteria</taxon>
        <taxon>Bacillati</taxon>
        <taxon>Actinomycetota</taxon>
        <taxon>Actinomycetes</taxon>
        <taxon>Micromonosporales</taxon>
        <taxon>Micromonosporaceae</taxon>
        <taxon>Actinorhabdospora</taxon>
    </lineage>
</organism>
<evidence type="ECO:0000259" key="1">
    <source>
        <dbReference type="Pfam" id="PF04167"/>
    </source>
</evidence>
<dbReference type="EMBL" id="BSTX01000002">
    <property type="protein sequence ID" value="GLZ77966.1"/>
    <property type="molecule type" value="Genomic_DNA"/>
</dbReference>
<protein>
    <recommendedName>
        <fullName evidence="1">DUF402 domain-containing protein</fullName>
    </recommendedName>
</protein>
<dbReference type="Gene3D" id="2.40.380.10">
    <property type="entry name" value="FomD-like"/>
    <property type="match status" value="1"/>
</dbReference>